<evidence type="ECO:0000313" key="1">
    <source>
        <dbReference type="EMBL" id="OGL83775.1"/>
    </source>
</evidence>
<organism evidence="1 2">
    <name type="scientific">Candidatus Uhrbacteria bacterium RIFCSPLOWO2_01_FULL_55_36</name>
    <dbReference type="NCBI Taxonomy" id="1802404"/>
    <lineage>
        <taxon>Bacteria</taxon>
        <taxon>Candidatus Uhriibacteriota</taxon>
    </lineage>
</organism>
<dbReference type="Proteomes" id="UP000177704">
    <property type="component" value="Unassembled WGS sequence"/>
</dbReference>
<dbReference type="GO" id="GO:0046872">
    <property type="term" value="F:metal ion binding"/>
    <property type="evidence" value="ECO:0007669"/>
    <property type="project" value="InterPro"/>
</dbReference>
<dbReference type="InterPro" id="IPR003735">
    <property type="entry name" value="Metal_Tscrpt_repr"/>
</dbReference>
<dbReference type="CDD" id="cd10148">
    <property type="entry name" value="CsoR-like_DUF156"/>
    <property type="match status" value="1"/>
</dbReference>
<dbReference type="AlphaFoldDB" id="A0A1F7UZT8"/>
<gene>
    <name evidence="1" type="ORF">A3B36_01100</name>
</gene>
<evidence type="ECO:0008006" key="3">
    <source>
        <dbReference type="Google" id="ProtNLM"/>
    </source>
</evidence>
<reference evidence="1 2" key="1">
    <citation type="journal article" date="2016" name="Nat. Commun.">
        <title>Thousands of microbial genomes shed light on interconnected biogeochemical processes in an aquifer system.</title>
        <authorList>
            <person name="Anantharaman K."/>
            <person name="Brown C.T."/>
            <person name="Hug L.A."/>
            <person name="Sharon I."/>
            <person name="Castelle C.J."/>
            <person name="Probst A.J."/>
            <person name="Thomas B.C."/>
            <person name="Singh A."/>
            <person name="Wilkins M.J."/>
            <person name="Karaoz U."/>
            <person name="Brodie E.L."/>
            <person name="Williams K.H."/>
            <person name="Hubbard S.S."/>
            <person name="Banfield J.F."/>
        </authorList>
    </citation>
    <scope>NUCLEOTIDE SEQUENCE [LARGE SCALE GENOMIC DNA]</scope>
</reference>
<protein>
    <recommendedName>
        <fullName evidence="3">Transcriptional regulator</fullName>
    </recommendedName>
</protein>
<dbReference type="Pfam" id="PF02583">
    <property type="entry name" value="Trns_repr_metal"/>
    <property type="match status" value="1"/>
</dbReference>
<evidence type="ECO:0000313" key="2">
    <source>
        <dbReference type="Proteomes" id="UP000177704"/>
    </source>
</evidence>
<dbReference type="PANTHER" id="PTHR33677">
    <property type="entry name" value="TRANSCRIPTIONAL REPRESSOR FRMR-RELATED"/>
    <property type="match status" value="1"/>
</dbReference>
<dbReference type="PANTHER" id="PTHR33677:SF3">
    <property type="entry name" value="COPPER-SENSING TRANSCRIPTIONAL REPRESSOR RICR"/>
    <property type="match status" value="1"/>
</dbReference>
<dbReference type="Gene3D" id="1.20.58.1000">
    <property type="entry name" value="Metal-sensitive repressor, helix protomer"/>
    <property type="match status" value="1"/>
</dbReference>
<comment type="caution">
    <text evidence="1">The sequence shown here is derived from an EMBL/GenBank/DDBJ whole genome shotgun (WGS) entry which is preliminary data.</text>
</comment>
<proteinExistence type="predicted"/>
<dbReference type="InterPro" id="IPR038390">
    <property type="entry name" value="Metal_Tscrpt_repr_sf"/>
</dbReference>
<sequence>MDHSLHKKHTRRLKIIEGQVRGLQRMVEEGAYCVDLITQSSAVKEALSSFEDAVLENHLNTHVVEQMKSGEHKRATNEILKVYRLSKKK</sequence>
<name>A0A1F7UZT8_9BACT</name>
<dbReference type="GO" id="GO:0045892">
    <property type="term" value="P:negative regulation of DNA-templated transcription"/>
    <property type="evidence" value="ECO:0007669"/>
    <property type="project" value="UniProtKB-ARBA"/>
</dbReference>
<accession>A0A1F7UZT8</accession>
<dbReference type="EMBL" id="MGEM01000039">
    <property type="protein sequence ID" value="OGL83775.1"/>
    <property type="molecule type" value="Genomic_DNA"/>
</dbReference>
<dbReference type="GO" id="GO:0003677">
    <property type="term" value="F:DNA binding"/>
    <property type="evidence" value="ECO:0007669"/>
    <property type="project" value="InterPro"/>
</dbReference>